<keyword evidence="3 11" id="KW-0328">Glycosyltransferase</keyword>
<evidence type="ECO:0000259" key="9">
    <source>
        <dbReference type="Pfam" id="PF04095"/>
    </source>
</evidence>
<dbReference type="Gene3D" id="3.20.20.70">
    <property type="entry name" value="Aldolase class I"/>
    <property type="match status" value="1"/>
</dbReference>
<protein>
    <recommendedName>
        <fullName evidence="7">Nicotinamide phosphoribosyltransferase</fullName>
        <ecNumber evidence="6">2.4.2.12</ecNumber>
    </recommendedName>
</protein>
<evidence type="ECO:0000256" key="6">
    <source>
        <dbReference type="ARBA" id="ARBA00035024"/>
    </source>
</evidence>
<dbReference type="CDD" id="cd01569">
    <property type="entry name" value="PBEF_like"/>
    <property type="match status" value="1"/>
</dbReference>
<evidence type="ECO:0000256" key="3">
    <source>
        <dbReference type="ARBA" id="ARBA00022676"/>
    </source>
</evidence>
<dbReference type="GO" id="GO:0047280">
    <property type="term" value="F:nicotinamide phosphoribosyltransferase activity"/>
    <property type="evidence" value="ECO:0007669"/>
    <property type="project" value="UniProtKB-EC"/>
</dbReference>
<dbReference type="PANTHER" id="PTHR43816:SF1">
    <property type="entry name" value="NICOTINAMIDE PHOSPHORIBOSYLTRANSFERASE"/>
    <property type="match status" value="1"/>
</dbReference>
<name>A0A0C1QYE7_9RICK</name>
<evidence type="ECO:0000256" key="4">
    <source>
        <dbReference type="ARBA" id="ARBA00022679"/>
    </source>
</evidence>
<accession>A0A0C1QYE7</accession>
<dbReference type="EC" id="2.4.2.12" evidence="6"/>
<dbReference type="InterPro" id="IPR016471">
    <property type="entry name" value="Nicotinamide_PRibTrfase"/>
</dbReference>
<keyword evidence="2" id="KW-0662">Pyridine nucleotide biosynthesis</keyword>
<dbReference type="Pfam" id="PF04095">
    <property type="entry name" value="NAPRTase"/>
    <property type="match status" value="1"/>
</dbReference>
<dbReference type="STRING" id="86105.NF27_EY01160"/>
<organism evidence="11 12">
    <name type="scientific">Candidatus Jidaibacter acanthamoebae</name>
    <dbReference type="NCBI Taxonomy" id="86105"/>
    <lineage>
        <taxon>Bacteria</taxon>
        <taxon>Pseudomonadati</taxon>
        <taxon>Pseudomonadota</taxon>
        <taxon>Alphaproteobacteria</taxon>
        <taxon>Rickettsiales</taxon>
        <taxon>Candidatus Midichloriaceae</taxon>
        <taxon>Candidatus Jidaibacter</taxon>
    </lineage>
</organism>
<dbReference type="Proteomes" id="UP000031258">
    <property type="component" value="Unassembled WGS sequence"/>
</dbReference>
<evidence type="ECO:0000256" key="2">
    <source>
        <dbReference type="ARBA" id="ARBA00022642"/>
    </source>
</evidence>
<evidence type="ECO:0000313" key="11">
    <source>
        <dbReference type="EMBL" id="KIE05020.1"/>
    </source>
</evidence>
<gene>
    <name evidence="11" type="primary">namPT_2</name>
    <name evidence="11" type="ORF">NF27_EY01160</name>
</gene>
<evidence type="ECO:0000256" key="1">
    <source>
        <dbReference type="ARBA" id="ARBA00010897"/>
    </source>
</evidence>
<keyword evidence="4 11" id="KW-0808">Transferase</keyword>
<feature type="domain" description="Nicotinamide phosphoribosyltransferase N-terminal" evidence="10">
    <location>
        <begin position="28"/>
        <end position="121"/>
    </location>
</feature>
<comment type="pathway">
    <text evidence="5">Cofactor biosynthesis; NAD(+) biosynthesis; nicotinamide D-ribonucleotide from 5-phospho-alpha-D-ribose 1-diphosphate and nicotinamide: step 1/1.</text>
</comment>
<evidence type="ECO:0000259" key="10">
    <source>
        <dbReference type="Pfam" id="PF18127"/>
    </source>
</evidence>
<dbReference type="InterPro" id="IPR036068">
    <property type="entry name" value="Nicotinate_pribotase-like_C"/>
</dbReference>
<dbReference type="PANTHER" id="PTHR43816">
    <property type="entry name" value="NICOTINAMIDE PHOSPHORIBOSYLTRANSFERASE"/>
    <property type="match status" value="1"/>
</dbReference>
<evidence type="ECO:0000256" key="7">
    <source>
        <dbReference type="ARBA" id="ARBA00035036"/>
    </source>
</evidence>
<dbReference type="PATRIC" id="fig|86105.3.peg.1184"/>
<proteinExistence type="inferred from homology"/>
<dbReference type="InterPro" id="IPR013785">
    <property type="entry name" value="Aldolase_TIM"/>
</dbReference>
<keyword evidence="12" id="KW-1185">Reference proteome</keyword>
<dbReference type="GO" id="GO:0009435">
    <property type="term" value="P:NAD+ biosynthetic process"/>
    <property type="evidence" value="ECO:0007669"/>
    <property type="project" value="InterPro"/>
</dbReference>
<evidence type="ECO:0000256" key="8">
    <source>
        <dbReference type="ARBA" id="ARBA00047835"/>
    </source>
</evidence>
<dbReference type="Pfam" id="PF18127">
    <property type="entry name" value="NAMPT_N"/>
    <property type="match status" value="1"/>
</dbReference>
<dbReference type="AlphaFoldDB" id="A0A0C1QYE7"/>
<comment type="catalytic activity">
    <reaction evidence="8">
        <text>beta-nicotinamide D-ribonucleotide + diphosphate = 5-phospho-alpha-D-ribose 1-diphosphate + nicotinamide + H(+)</text>
        <dbReference type="Rhea" id="RHEA:16149"/>
        <dbReference type="ChEBI" id="CHEBI:14649"/>
        <dbReference type="ChEBI" id="CHEBI:15378"/>
        <dbReference type="ChEBI" id="CHEBI:17154"/>
        <dbReference type="ChEBI" id="CHEBI:33019"/>
        <dbReference type="ChEBI" id="CHEBI:58017"/>
        <dbReference type="EC" id="2.4.2.12"/>
    </reaction>
    <physiologicalReaction direction="right-to-left" evidence="8">
        <dbReference type="Rhea" id="RHEA:16151"/>
    </physiologicalReaction>
</comment>
<dbReference type="EMBL" id="JSWE01000124">
    <property type="protein sequence ID" value="KIE05020.1"/>
    <property type="molecule type" value="Genomic_DNA"/>
</dbReference>
<comment type="caution">
    <text evidence="11">The sequence shown here is derived from an EMBL/GenBank/DDBJ whole genome shotgun (WGS) entry which is preliminary data.</text>
</comment>
<dbReference type="SUPFAM" id="SSF51690">
    <property type="entry name" value="Nicotinate/Quinolinate PRTase C-terminal domain-like"/>
    <property type="match status" value="1"/>
</dbReference>
<feature type="domain" description="Nicotinate/nicotinamide phosphoribosyltransferase" evidence="9">
    <location>
        <begin position="194"/>
        <end position="465"/>
    </location>
</feature>
<evidence type="ECO:0000256" key="5">
    <source>
        <dbReference type="ARBA" id="ARBA00035007"/>
    </source>
</evidence>
<comment type="similarity">
    <text evidence="1">Belongs to the NAPRTase family.</text>
</comment>
<reference evidence="11 12" key="1">
    <citation type="submission" date="2014-11" db="EMBL/GenBank/DDBJ databases">
        <title>A Rickettsiales Symbiont of Amoebae With Ancient Features.</title>
        <authorList>
            <person name="Schulz F."/>
            <person name="Martijn J."/>
            <person name="Wascher F."/>
            <person name="Kostanjsek R."/>
            <person name="Ettema T.J."/>
            <person name="Horn M."/>
        </authorList>
    </citation>
    <scope>NUCLEOTIDE SEQUENCE [LARGE SCALE GENOMIC DNA]</scope>
    <source>
        <strain evidence="11 12">UWC36</strain>
    </source>
</reference>
<dbReference type="NCBIfam" id="NF006629">
    <property type="entry name" value="PRK09198.1"/>
    <property type="match status" value="1"/>
</dbReference>
<evidence type="ECO:0000313" key="12">
    <source>
        <dbReference type="Proteomes" id="UP000031258"/>
    </source>
</evidence>
<dbReference type="InterPro" id="IPR041525">
    <property type="entry name" value="N/Namide_PRibTrfase"/>
</dbReference>
<dbReference type="PIRSF" id="PIRSF005943">
    <property type="entry name" value="NMPRT"/>
    <property type="match status" value="1"/>
</dbReference>
<dbReference type="InterPro" id="IPR041529">
    <property type="entry name" value="DUF5598"/>
</dbReference>
<sequence>MKPRSTFRQFATKAMYYGEKRRKNMNKNFILNTDSYKTSHYLQYPVNTEYVSCYIEARGGIFPQSIFFGLQACLKEYLTSPINKENIEEAEEFLAVHGLPFNKEGWKYILDKYNGYLPIEIEAVEEGSIIPVQNVLVQVINTDPKCFWLTTYIETALLRGIWYPTTVATISYTCKQVIKKYMSETCDNLAGLEYKLHDFGARGASSFETASIGGMAHLVNFKGSDTISGILSAKKYYNEPMAGYSIPAAEHSTIIAYGKENESKAYEHILNTCGGRGKLVAVVSDSYDIWYAIENIWGKQLFDKVKNHGGTLVIRPDSGDPITVVTNTIEMLMDKFGYHTNSKGYKVLPDYLRVIQGDGVSIENIDAILAAMKNKKQSADNIAFGMGATLLQKLNRDTMLFAMKASAICCNGKWSEVSKNPITDLSKKSKKGRLALIQDKENKFSTINLSRLGENKNLLNKVFRNGEILYERSFQEIRNRVEKQS</sequence>